<organism evidence="1 2">
    <name type="scientific">Mesobacillus subterraneus</name>
    <dbReference type="NCBI Taxonomy" id="285983"/>
    <lineage>
        <taxon>Bacteria</taxon>
        <taxon>Bacillati</taxon>
        <taxon>Bacillota</taxon>
        <taxon>Bacilli</taxon>
        <taxon>Bacillales</taxon>
        <taxon>Bacillaceae</taxon>
        <taxon>Mesobacillus</taxon>
    </lineage>
</organism>
<dbReference type="Proteomes" id="UP000279911">
    <property type="component" value="Unassembled WGS sequence"/>
</dbReference>
<evidence type="ECO:0000313" key="2">
    <source>
        <dbReference type="Proteomes" id="UP000279911"/>
    </source>
</evidence>
<dbReference type="InterPro" id="IPR014247">
    <property type="entry name" value="Spore_lipoprot_YhcN/YlaJ"/>
</dbReference>
<protein>
    <submittedName>
        <fullName evidence="1">YhcN/YlaJ family sporulation lipoprotein</fullName>
    </submittedName>
</protein>
<dbReference type="RefSeq" id="WP_125481673.1">
    <property type="nucleotide sequence ID" value="NZ_RSFW01000024.1"/>
</dbReference>
<reference evidence="2" key="1">
    <citation type="submission" date="2018-12" db="EMBL/GenBank/DDBJ databases">
        <title>Bacillus chawlae sp. nov., Bacillus glennii sp. nov., and Bacillus saganii sp. nov. Isolated from the Vehicle Assembly Building at Kennedy Space Center where the Viking Spacecraft were Assembled.</title>
        <authorList>
            <person name="Seuylemezian A."/>
            <person name="Vaishampayan P."/>
        </authorList>
    </citation>
    <scope>NUCLEOTIDE SEQUENCE [LARGE SCALE GENOMIC DNA]</scope>
    <source>
        <strain evidence="2">DSM 13966</strain>
    </source>
</reference>
<dbReference type="PROSITE" id="PS51257">
    <property type="entry name" value="PROKAR_LIPOPROTEIN"/>
    <property type="match status" value="1"/>
</dbReference>
<dbReference type="GO" id="GO:0030435">
    <property type="term" value="P:sporulation resulting in formation of a cellular spore"/>
    <property type="evidence" value="ECO:0007669"/>
    <property type="project" value="InterPro"/>
</dbReference>
<evidence type="ECO:0000313" key="1">
    <source>
        <dbReference type="EMBL" id="RSD24436.1"/>
    </source>
</evidence>
<accession>A0A3R9E5Y2</accession>
<dbReference type="AlphaFoldDB" id="A0A3R9E5Y2"/>
<name>A0A3R9E5Y2_9BACI</name>
<keyword evidence="1" id="KW-0449">Lipoprotein</keyword>
<dbReference type="OrthoDB" id="1707228at2"/>
<dbReference type="NCBIfam" id="TIGR02898">
    <property type="entry name" value="spore_YhcN_YlaJ"/>
    <property type="match status" value="1"/>
</dbReference>
<dbReference type="EMBL" id="RSFW01000024">
    <property type="protein sequence ID" value="RSD24436.1"/>
    <property type="molecule type" value="Genomic_DNA"/>
</dbReference>
<dbReference type="Pfam" id="PF09580">
    <property type="entry name" value="Spore_YhcN_YlaJ"/>
    <property type="match status" value="1"/>
</dbReference>
<proteinExistence type="predicted"/>
<comment type="caution">
    <text evidence="1">The sequence shown here is derived from an EMBL/GenBank/DDBJ whole genome shotgun (WGS) entry which is preliminary data.</text>
</comment>
<sequence>MKKFSLLLLFTVLVFTGCNTYRDEGAQVNRVNDQGIQIQNVNEEHRFNSYNQTYRMHVDNNLEEQVEMLGEVQSATIITVQRKAYVAVVLENGDTDNVSGEVKRKIAEQIRSIDESISEVYISSNADFAVEMQDYRDQLQSGRPIVGLTEKFNTTIERSFPQAR</sequence>
<gene>
    <name evidence="1" type="ORF">EJA10_19330</name>
</gene>
<dbReference type="InterPro" id="IPR019076">
    <property type="entry name" value="Spore_lipoprot_YhcN/YlaJ-like"/>
</dbReference>